<dbReference type="AlphaFoldDB" id="A0A2J0YXS6"/>
<evidence type="ECO:0000313" key="1">
    <source>
        <dbReference type="EMBL" id="PJR12954.1"/>
    </source>
</evidence>
<dbReference type="EMBL" id="NJGD01000013">
    <property type="protein sequence ID" value="PJR12954.1"/>
    <property type="molecule type" value="Genomic_DNA"/>
</dbReference>
<name>A0A2J0YXS6_RHIML</name>
<protein>
    <submittedName>
        <fullName evidence="1">Uncharacterized protein</fullName>
    </submittedName>
</protein>
<accession>A0A2J0YXS6</accession>
<comment type="caution">
    <text evidence="1">The sequence shown here is derived from an EMBL/GenBank/DDBJ whole genome shotgun (WGS) entry which is preliminary data.</text>
</comment>
<proteinExistence type="predicted"/>
<organism evidence="1 2">
    <name type="scientific">Rhizobium meliloti</name>
    <name type="common">Ensifer meliloti</name>
    <name type="synonym">Sinorhizobium meliloti</name>
    <dbReference type="NCBI Taxonomy" id="382"/>
    <lineage>
        <taxon>Bacteria</taxon>
        <taxon>Pseudomonadati</taxon>
        <taxon>Pseudomonadota</taxon>
        <taxon>Alphaproteobacteria</taxon>
        <taxon>Hyphomicrobiales</taxon>
        <taxon>Rhizobiaceae</taxon>
        <taxon>Sinorhizobium/Ensifer group</taxon>
        <taxon>Sinorhizobium</taxon>
    </lineage>
</organism>
<gene>
    <name evidence="1" type="ORF">CEJ86_24365</name>
</gene>
<reference evidence="1 2" key="1">
    <citation type="submission" date="2017-06" db="EMBL/GenBank/DDBJ databases">
        <title>Ensifer strains isolated from leguminous trees and herbs display diverse denitrification phenotypes with some acting as strong N2O sinks.</title>
        <authorList>
            <person name="Woliy K."/>
            <person name="Mania D."/>
            <person name="Bakken L.R."/>
            <person name="Frostegard A."/>
        </authorList>
    </citation>
    <scope>NUCLEOTIDE SEQUENCE [LARGE SCALE GENOMIC DNA]</scope>
    <source>
        <strain evidence="1 2">AC50a</strain>
    </source>
</reference>
<evidence type="ECO:0000313" key="2">
    <source>
        <dbReference type="Proteomes" id="UP000231987"/>
    </source>
</evidence>
<sequence>MRRSMYMNRHAMQSAAAYRIFPEIETKAENRVTMQAAAGHPHTSIGRRGALSTVLFTLCAAVTLSACTSTQTVGYGPRLEPIPGSITYGGQPRTKLTKAPIGSMVPHQFFDTYGHRVYETYVINPDRSLRLTSRRIDYDIFSD</sequence>
<dbReference type="Proteomes" id="UP000231987">
    <property type="component" value="Unassembled WGS sequence"/>
</dbReference>